<accession>A0A1D7UZC4</accession>
<evidence type="ECO:0000313" key="1">
    <source>
        <dbReference type="EMBL" id="AOP34942.1"/>
    </source>
</evidence>
<keyword evidence="2" id="KW-1185">Reference proteome</keyword>
<gene>
    <name evidence="1" type="ORF">A0128_14465</name>
</gene>
<name>A0A1D7UZC4_9LEPT</name>
<organism evidence="1 2">
    <name type="scientific">Leptospira tipperaryensis</name>
    <dbReference type="NCBI Taxonomy" id="2564040"/>
    <lineage>
        <taxon>Bacteria</taxon>
        <taxon>Pseudomonadati</taxon>
        <taxon>Spirochaetota</taxon>
        <taxon>Spirochaetia</taxon>
        <taxon>Leptospirales</taxon>
        <taxon>Leptospiraceae</taxon>
        <taxon>Leptospira</taxon>
    </lineage>
</organism>
<proteinExistence type="predicted"/>
<dbReference type="AlphaFoldDB" id="A0A1D7UZC4"/>
<reference evidence="1 2" key="1">
    <citation type="submission" date="2016-04" db="EMBL/GenBank/DDBJ databases">
        <title>Complete genome seqeunce of Leptospira alstonii serovar Room22.</title>
        <authorList>
            <person name="Nally J.E."/>
            <person name="Bayles D.O."/>
            <person name="Hurley D."/>
            <person name="Fanning S."/>
            <person name="McMahon B.J."/>
            <person name="Arent Z."/>
        </authorList>
    </citation>
    <scope>NUCLEOTIDE SEQUENCE [LARGE SCALE GENOMIC DNA]</scope>
    <source>
        <strain evidence="1 2">GWTS #1</strain>
    </source>
</reference>
<protein>
    <submittedName>
        <fullName evidence="1">Uncharacterized protein</fullName>
    </submittedName>
</protein>
<dbReference type="Proteomes" id="UP000094197">
    <property type="component" value="Chromosome 1"/>
</dbReference>
<evidence type="ECO:0000313" key="2">
    <source>
        <dbReference type="Proteomes" id="UP000094197"/>
    </source>
</evidence>
<dbReference type="EMBL" id="CP015217">
    <property type="protein sequence ID" value="AOP34942.1"/>
    <property type="molecule type" value="Genomic_DNA"/>
</dbReference>
<sequence>MGKINTLEYSNFPFHFLHENENRLEGENSKIFPFESLILPTSCMDLQKICRNYDNSSVKVARPAQILGGGAGGGKIPVKSLISEKHTFCKYKLPCRNS</sequence>
<dbReference type="KEGG" id="laj:A0128_14465"/>